<dbReference type="EMBL" id="NCKW01002109">
    <property type="protein sequence ID" value="POM78188.1"/>
    <property type="molecule type" value="Genomic_DNA"/>
</dbReference>
<dbReference type="InterPro" id="IPR052338">
    <property type="entry name" value="Transposase_5"/>
</dbReference>
<dbReference type="Proteomes" id="UP000237271">
    <property type="component" value="Unassembled WGS sequence"/>
</dbReference>
<sequence>MGHGKALTNQKYWWVIGLHDDGISLREISRKTGRSRTRIKKAVTTGRGPQVDSASEVARAGRRPALIEREVWQLVRAAATGEKFAAELKTDLGIKASVRAVQRVLKRVDHLVYTKMDRTLPPTASHKSARISWAEEHILNPGISKYTIFSDEKKFNLDGPDGFKYYWRDIRQPPQSYIRRQNGEGSVMVWGVFSAAGKSKLAILRGRQNSEDYIYTLSEYMLPFAHANYGIDFVFQQDNASIHASRETTHFLQEMQVNTMVWPVRSPDCNPIENLWSAMAARVYAHGRQYRTVDQLEAAILNAWAATEETYLQKLVDSMPRRCLAVIKAKGALTKGMFHPRAGQTKINCTV</sequence>
<dbReference type="InterPro" id="IPR038717">
    <property type="entry name" value="Tc1-like_DDE_dom"/>
</dbReference>
<evidence type="ECO:0000313" key="3">
    <source>
        <dbReference type="Proteomes" id="UP000237271"/>
    </source>
</evidence>
<proteinExistence type="predicted"/>
<gene>
    <name evidence="2" type="ORF">PHPALM_4307</name>
</gene>
<accession>A0A2P4YK54</accession>
<dbReference type="InterPro" id="IPR047655">
    <property type="entry name" value="Transpos_IS630-like"/>
</dbReference>
<dbReference type="GO" id="GO:0003676">
    <property type="term" value="F:nucleic acid binding"/>
    <property type="evidence" value="ECO:0007669"/>
    <property type="project" value="InterPro"/>
</dbReference>
<protein>
    <submittedName>
        <fullName evidence="2">Retroelement</fullName>
    </submittedName>
</protein>
<dbReference type="NCBIfam" id="NF033545">
    <property type="entry name" value="transpos_IS630"/>
    <property type="match status" value="1"/>
</dbReference>
<name>A0A2P4YK54_9STRA</name>
<keyword evidence="3" id="KW-1185">Reference proteome</keyword>
<dbReference type="AlphaFoldDB" id="A0A2P4YK54"/>
<comment type="caution">
    <text evidence="2">The sequence shown here is derived from an EMBL/GenBank/DDBJ whole genome shotgun (WGS) entry which is preliminary data.</text>
</comment>
<reference evidence="2 3" key="1">
    <citation type="journal article" date="2017" name="Genome Biol. Evol.">
        <title>Phytophthora megakarya and P. palmivora, closely related causal agents of cacao black pod rot, underwent increases in genome sizes and gene numbers by different mechanisms.</title>
        <authorList>
            <person name="Ali S.S."/>
            <person name="Shao J."/>
            <person name="Lary D.J."/>
            <person name="Kronmiller B."/>
            <person name="Shen D."/>
            <person name="Strem M.D."/>
            <person name="Amoako-Attah I."/>
            <person name="Akrofi A.Y."/>
            <person name="Begoude B.A."/>
            <person name="Ten Hoopen G.M."/>
            <person name="Coulibaly K."/>
            <person name="Kebe B.I."/>
            <person name="Melnick R.L."/>
            <person name="Guiltinan M.J."/>
            <person name="Tyler B.M."/>
            <person name="Meinhardt L.W."/>
            <person name="Bailey B.A."/>
        </authorList>
    </citation>
    <scope>NUCLEOTIDE SEQUENCE [LARGE SCALE GENOMIC DNA]</scope>
    <source>
        <strain evidence="3">sbr112.9</strain>
    </source>
</reference>
<evidence type="ECO:0000313" key="2">
    <source>
        <dbReference type="EMBL" id="POM78188.1"/>
    </source>
</evidence>
<dbReference type="Gene3D" id="3.30.420.10">
    <property type="entry name" value="Ribonuclease H-like superfamily/Ribonuclease H"/>
    <property type="match status" value="1"/>
</dbReference>
<dbReference type="Pfam" id="PF13358">
    <property type="entry name" value="DDE_3"/>
    <property type="match status" value="1"/>
</dbReference>
<evidence type="ECO:0000259" key="1">
    <source>
        <dbReference type="Pfam" id="PF13358"/>
    </source>
</evidence>
<organism evidence="2 3">
    <name type="scientific">Phytophthora palmivora</name>
    <dbReference type="NCBI Taxonomy" id="4796"/>
    <lineage>
        <taxon>Eukaryota</taxon>
        <taxon>Sar</taxon>
        <taxon>Stramenopiles</taxon>
        <taxon>Oomycota</taxon>
        <taxon>Peronosporomycetes</taxon>
        <taxon>Peronosporales</taxon>
        <taxon>Peronosporaceae</taxon>
        <taxon>Phytophthora</taxon>
    </lineage>
</organism>
<dbReference type="PANTHER" id="PTHR23022">
    <property type="entry name" value="TRANSPOSABLE ELEMENT-RELATED"/>
    <property type="match status" value="1"/>
</dbReference>
<dbReference type="OrthoDB" id="117206at2759"/>
<feature type="domain" description="Tc1-like transposase DDE" evidence="1">
    <location>
        <begin position="148"/>
        <end position="296"/>
    </location>
</feature>
<dbReference type="PANTHER" id="PTHR23022:SF129">
    <property type="entry name" value="TRANSPOSABLE ELEMENT TC3 TRANSPOSASE"/>
    <property type="match status" value="1"/>
</dbReference>
<dbReference type="InterPro" id="IPR036397">
    <property type="entry name" value="RNaseH_sf"/>
</dbReference>